<evidence type="ECO:0000313" key="4">
    <source>
        <dbReference type="Proteomes" id="UP001237642"/>
    </source>
</evidence>
<accession>A0AAD8HRN1</accession>
<organism evidence="3 4">
    <name type="scientific">Heracleum sosnowskyi</name>
    <dbReference type="NCBI Taxonomy" id="360622"/>
    <lineage>
        <taxon>Eukaryota</taxon>
        <taxon>Viridiplantae</taxon>
        <taxon>Streptophyta</taxon>
        <taxon>Embryophyta</taxon>
        <taxon>Tracheophyta</taxon>
        <taxon>Spermatophyta</taxon>
        <taxon>Magnoliopsida</taxon>
        <taxon>eudicotyledons</taxon>
        <taxon>Gunneridae</taxon>
        <taxon>Pentapetalae</taxon>
        <taxon>asterids</taxon>
        <taxon>campanulids</taxon>
        <taxon>Apiales</taxon>
        <taxon>Apiaceae</taxon>
        <taxon>Apioideae</taxon>
        <taxon>apioid superclade</taxon>
        <taxon>Tordylieae</taxon>
        <taxon>Tordyliinae</taxon>
        <taxon>Heracleum</taxon>
    </lineage>
</organism>
<feature type="signal peptide" evidence="1">
    <location>
        <begin position="1"/>
        <end position="19"/>
    </location>
</feature>
<protein>
    <recommendedName>
        <fullName evidence="2">RNase H type-1 domain-containing protein</fullName>
    </recommendedName>
</protein>
<dbReference type="CDD" id="cd06222">
    <property type="entry name" value="RNase_H_like"/>
    <property type="match status" value="1"/>
</dbReference>
<evidence type="ECO:0000256" key="1">
    <source>
        <dbReference type="SAM" id="SignalP"/>
    </source>
</evidence>
<dbReference type="Proteomes" id="UP001237642">
    <property type="component" value="Unassembled WGS sequence"/>
</dbReference>
<feature type="domain" description="RNase H type-1" evidence="2">
    <location>
        <begin position="120"/>
        <end position="240"/>
    </location>
</feature>
<keyword evidence="4" id="KW-1185">Reference proteome</keyword>
<dbReference type="EMBL" id="JAUIZM010000008">
    <property type="protein sequence ID" value="KAK1371633.1"/>
    <property type="molecule type" value="Genomic_DNA"/>
</dbReference>
<dbReference type="PANTHER" id="PTHR47074:SF11">
    <property type="entry name" value="REVERSE TRANSCRIPTASE-LIKE PROTEIN"/>
    <property type="match status" value="1"/>
</dbReference>
<dbReference type="InterPro" id="IPR002156">
    <property type="entry name" value="RNaseH_domain"/>
</dbReference>
<feature type="chain" id="PRO_5042082185" description="RNase H type-1 domain-containing protein" evidence="1">
    <location>
        <begin position="20"/>
        <end position="257"/>
    </location>
</feature>
<dbReference type="AlphaFoldDB" id="A0AAD8HRN1"/>
<name>A0AAD8HRN1_9APIA</name>
<dbReference type="PANTHER" id="PTHR47074">
    <property type="entry name" value="BNAC02G40300D PROTEIN"/>
    <property type="match status" value="1"/>
</dbReference>
<dbReference type="GO" id="GO:0004523">
    <property type="term" value="F:RNA-DNA hybrid ribonuclease activity"/>
    <property type="evidence" value="ECO:0007669"/>
    <property type="project" value="InterPro"/>
</dbReference>
<sequence length="257" mass="29097">MRWKASVSFLLTGINLASHELKVNTMCPMCSKGPETTMQALWGCSSLKNIKRIWPNQNIGGGNLLSGFYEFMLEAMEIITKRRWKNWTLKHIHPQFDCKKSQERNEANLEKVNKYLVLLNVDAGINEEGMKIGLGAIISDQDSAVSCILCIRRWKFSWLKPEGTGLVQGLLLCLRLGFTKVLEYTYCLKLCHLISSASLHLNERGAVLQDIELGNKYHYISISHCNRSSNDVAHSLAKLASSLDVNMVRWPGLRSRL</sequence>
<comment type="caution">
    <text evidence="3">The sequence shown here is derived from an EMBL/GenBank/DDBJ whole genome shotgun (WGS) entry which is preliminary data.</text>
</comment>
<reference evidence="3" key="1">
    <citation type="submission" date="2023-02" db="EMBL/GenBank/DDBJ databases">
        <title>Genome of toxic invasive species Heracleum sosnowskyi carries increased number of genes despite the absence of recent whole-genome duplications.</title>
        <authorList>
            <person name="Schelkunov M."/>
            <person name="Shtratnikova V."/>
            <person name="Makarenko M."/>
            <person name="Klepikova A."/>
            <person name="Omelchenko D."/>
            <person name="Novikova G."/>
            <person name="Obukhova E."/>
            <person name="Bogdanov V."/>
            <person name="Penin A."/>
            <person name="Logacheva M."/>
        </authorList>
    </citation>
    <scope>NUCLEOTIDE SEQUENCE</scope>
    <source>
        <strain evidence="3">Hsosn_3</strain>
        <tissue evidence="3">Leaf</tissue>
    </source>
</reference>
<keyword evidence="1" id="KW-0732">Signal</keyword>
<dbReference type="GO" id="GO:0003676">
    <property type="term" value="F:nucleic acid binding"/>
    <property type="evidence" value="ECO:0007669"/>
    <property type="project" value="InterPro"/>
</dbReference>
<dbReference type="InterPro" id="IPR044730">
    <property type="entry name" value="RNase_H-like_dom_plant"/>
</dbReference>
<proteinExistence type="predicted"/>
<evidence type="ECO:0000313" key="3">
    <source>
        <dbReference type="EMBL" id="KAK1371633.1"/>
    </source>
</evidence>
<gene>
    <name evidence="3" type="ORF">POM88_037725</name>
</gene>
<reference evidence="3" key="2">
    <citation type="submission" date="2023-05" db="EMBL/GenBank/DDBJ databases">
        <authorList>
            <person name="Schelkunov M.I."/>
        </authorList>
    </citation>
    <scope>NUCLEOTIDE SEQUENCE</scope>
    <source>
        <strain evidence="3">Hsosn_3</strain>
        <tissue evidence="3">Leaf</tissue>
    </source>
</reference>
<dbReference type="Pfam" id="PF13456">
    <property type="entry name" value="RVT_3"/>
    <property type="match status" value="1"/>
</dbReference>
<evidence type="ECO:0000259" key="2">
    <source>
        <dbReference type="Pfam" id="PF13456"/>
    </source>
</evidence>
<dbReference type="InterPro" id="IPR052929">
    <property type="entry name" value="RNase_H-like_EbsB-rel"/>
</dbReference>